<comment type="domain">
    <text evidence="5">Consists of three domains, a large central CORE domain and two small peripheral domains, NMPbind and LID, which undergo movements during catalysis. The LID domain closes over the site of phosphoryl transfer upon ATP binding. Assembling and dissambling the active center during each catalytic cycle provides an effective means to prevent ATP hydrolysis.</text>
</comment>
<protein>
    <recommendedName>
        <fullName evidence="5 7">Adenylate kinase</fullName>
        <shortName evidence="5">AK</shortName>
        <ecNumber evidence="5 7">2.7.4.3</ecNumber>
    </recommendedName>
    <alternativeName>
        <fullName evidence="5">ATP-AMP transphosphorylase</fullName>
    </alternativeName>
    <alternativeName>
        <fullName evidence="5">ATP:AMP phosphotransferase</fullName>
    </alternativeName>
    <alternativeName>
        <fullName evidence="5">Adenylate monophosphate kinase</fullName>
    </alternativeName>
</protein>
<dbReference type="InterPro" id="IPR000850">
    <property type="entry name" value="Adenylat/UMP-CMP_kin"/>
</dbReference>
<comment type="subcellular location">
    <subcellularLocation>
        <location evidence="5 7">Cytoplasm</location>
    </subcellularLocation>
</comment>
<sequence length="190" mass="21202">MLNIVIFGPPGSGKGTQSEKIIAKYGLAHISTGDILRQEIKEETELGKQAKSYIDQGELVPDATIIDMLEKKLETLNNEQGVIFDGFPRTVDQAGALKKMLQKRGEDVNVMLNLEVGREELIQRLLKRGEVSGRSDDNLETIEKRIHVYEEQTSPVIEFYKAEGSYHAIPGEGSIDEIFERISNAIDSVK</sequence>
<dbReference type="InterPro" id="IPR006259">
    <property type="entry name" value="Adenyl_kin_sub"/>
</dbReference>
<accession>A0A1I1ZFR5</accession>
<feature type="binding site" evidence="5">
    <location>
        <position position="173"/>
    </location>
    <ligand>
        <name>ATP</name>
        <dbReference type="ChEBI" id="CHEBI:30616"/>
    </ligand>
</feature>
<evidence type="ECO:0000256" key="1">
    <source>
        <dbReference type="ARBA" id="ARBA00022679"/>
    </source>
</evidence>
<dbReference type="GO" id="GO:0005524">
    <property type="term" value="F:ATP binding"/>
    <property type="evidence" value="ECO:0007669"/>
    <property type="project" value="UniProtKB-UniRule"/>
</dbReference>
<dbReference type="NCBIfam" id="NF011105">
    <property type="entry name" value="PRK14532.1"/>
    <property type="match status" value="1"/>
</dbReference>
<feature type="binding site" evidence="5">
    <location>
        <position position="37"/>
    </location>
    <ligand>
        <name>AMP</name>
        <dbReference type="ChEBI" id="CHEBI:456215"/>
    </ligand>
</feature>
<dbReference type="Gene3D" id="3.40.50.300">
    <property type="entry name" value="P-loop containing nucleotide triphosphate hydrolases"/>
    <property type="match status" value="1"/>
</dbReference>
<keyword evidence="9" id="KW-1185">Reference proteome</keyword>
<keyword evidence="4 5" id="KW-0418">Kinase</keyword>
<dbReference type="NCBIfam" id="NF011100">
    <property type="entry name" value="PRK14527.1"/>
    <property type="match status" value="1"/>
</dbReference>
<dbReference type="Proteomes" id="UP000181976">
    <property type="component" value="Unassembled WGS sequence"/>
</dbReference>
<dbReference type="NCBIfam" id="NF011104">
    <property type="entry name" value="PRK14531.1"/>
    <property type="match status" value="1"/>
</dbReference>
<reference evidence="8 9" key="1">
    <citation type="submission" date="2016-10" db="EMBL/GenBank/DDBJ databases">
        <authorList>
            <person name="de Groot N.N."/>
        </authorList>
    </citation>
    <scope>NUCLEOTIDE SEQUENCE [LARGE SCALE GENOMIC DNA]</scope>
    <source>
        <strain evidence="8 9">DSM 19012</strain>
    </source>
</reference>
<proteinExistence type="inferred from homology"/>
<feature type="binding site" evidence="5">
    <location>
        <begin position="11"/>
        <end position="16"/>
    </location>
    <ligand>
        <name>ATP</name>
        <dbReference type="ChEBI" id="CHEBI:30616"/>
    </ligand>
</feature>
<gene>
    <name evidence="5" type="primary">adk</name>
    <name evidence="8" type="ORF">SAMN05444380_10993</name>
</gene>
<feature type="binding site" evidence="5">
    <location>
        <position position="32"/>
    </location>
    <ligand>
        <name>AMP</name>
        <dbReference type="ChEBI" id="CHEBI:456215"/>
    </ligand>
</feature>
<dbReference type="InterPro" id="IPR033690">
    <property type="entry name" value="Adenylat_kinase_CS"/>
</dbReference>
<dbReference type="GO" id="GO:0004017">
    <property type="term" value="F:AMP kinase activity"/>
    <property type="evidence" value="ECO:0007669"/>
    <property type="project" value="UniProtKB-UniRule"/>
</dbReference>
<dbReference type="HAMAP" id="MF_00235">
    <property type="entry name" value="Adenylate_kinase_Adk"/>
    <property type="match status" value="1"/>
</dbReference>
<evidence type="ECO:0000256" key="3">
    <source>
        <dbReference type="ARBA" id="ARBA00022741"/>
    </source>
</evidence>
<comment type="catalytic activity">
    <reaction evidence="5 7">
        <text>AMP + ATP = 2 ADP</text>
        <dbReference type="Rhea" id="RHEA:12973"/>
        <dbReference type="ChEBI" id="CHEBI:30616"/>
        <dbReference type="ChEBI" id="CHEBI:456215"/>
        <dbReference type="ChEBI" id="CHEBI:456216"/>
        <dbReference type="EC" id="2.7.4.3"/>
    </reaction>
</comment>
<comment type="pathway">
    <text evidence="5">Purine metabolism; AMP biosynthesis via salvage pathway; AMP from ADP: step 1/1.</text>
</comment>
<dbReference type="EMBL" id="FONA01000009">
    <property type="protein sequence ID" value="SFE30537.1"/>
    <property type="molecule type" value="Genomic_DNA"/>
</dbReference>
<dbReference type="PRINTS" id="PR00094">
    <property type="entry name" value="ADENYLTKNASE"/>
</dbReference>
<comment type="subunit">
    <text evidence="5 7">Monomer.</text>
</comment>
<feature type="binding site" evidence="5">
    <location>
        <begin position="86"/>
        <end position="89"/>
    </location>
    <ligand>
        <name>AMP</name>
        <dbReference type="ChEBI" id="CHEBI:456215"/>
    </ligand>
</feature>
<dbReference type="FunCoup" id="A0A1I1ZFR5">
    <property type="interactions" value="532"/>
</dbReference>
<dbReference type="CDD" id="cd01428">
    <property type="entry name" value="ADK"/>
    <property type="match status" value="1"/>
</dbReference>
<dbReference type="InterPro" id="IPR027417">
    <property type="entry name" value="P-loop_NTPase"/>
</dbReference>
<dbReference type="UniPathway" id="UPA00588">
    <property type="reaction ID" value="UER00649"/>
</dbReference>
<evidence type="ECO:0000313" key="9">
    <source>
        <dbReference type="Proteomes" id="UP000181976"/>
    </source>
</evidence>
<keyword evidence="5" id="KW-0963">Cytoplasm</keyword>
<evidence type="ECO:0000256" key="5">
    <source>
        <dbReference type="HAMAP-Rule" id="MF_00235"/>
    </source>
</evidence>
<evidence type="ECO:0000256" key="6">
    <source>
        <dbReference type="RuleBase" id="RU003330"/>
    </source>
</evidence>
<dbReference type="AlphaFoldDB" id="A0A1I1ZFR5"/>
<feature type="binding site" evidence="5">
    <location>
        <begin position="58"/>
        <end position="60"/>
    </location>
    <ligand>
        <name>AMP</name>
        <dbReference type="ChEBI" id="CHEBI:456215"/>
    </ligand>
</feature>
<keyword evidence="2 5" id="KW-0545">Nucleotide biosynthesis</keyword>
<organism evidence="8 9">
    <name type="scientific">Thermophagus xiamenensis</name>
    <dbReference type="NCBI Taxonomy" id="385682"/>
    <lineage>
        <taxon>Bacteria</taxon>
        <taxon>Pseudomonadati</taxon>
        <taxon>Bacteroidota</taxon>
        <taxon>Bacteroidia</taxon>
        <taxon>Marinilabiliales</taxon>
        <taxon>Marinilabiliaceae</taxon>
        <taxon>Thermophagus</taxon>
    </lineage>
</organism>
<dbReference type="Pfam" id="PF00406">
    <property type="entry name" value="ADK"/>
    <property type="match status" value="1"/>
</dbReference>
<dbReference type="PROSITE" id="PS00113">
    <property type="entry name" value="ADENYLATE_KINASE"/>
    <property type="match status" value="1"/>
</dbReference>
<keyword evidence="5 7" id="KW-0067">ATP-binding</keyword>
<dbReference type="GO" id="GO:0044209">
    <property type="term" value="P:AMP salvage"/>
    <property type="evidence" value="ECO:0007669"/>
    <property type="project" value="UniProtKB-UniRule"/>
</dbReference>
<dbReference type="STRING" id="385682.SAMN05444380_10993"/>
<dbReference type="SUPFAM" id="SSF52540">
    <property type="entry name" value="P-loop containing nucleoside triphosphate hydrolases"/>
    <property type="match status" value="1"/>
</dbReference>
<dbReference type="RefSeq" id="WP_010526323.1">
    <property type="nucleotide sequence ID" value="NZ_AFSL01000008.1"/>
</dbReference>
<feature type="binding site" evidence="5">
    <location>
        <position position="128"/>
    </location>
    <ligand>
        <name>ATP</name>
        <dbReference type="ChEBI" id="CHEBI:30616"/>
    </ligand>
</feature>
<dbReference type="PANTHER" id="PTHR23359">
    <property type="entry name" value="NUCLEOTIDE KINASE"/>
    <property type="match status" value="1"/>
</dbReference>
<feature type="binding site" evidence="5">
    <location>
        <position position="93"/>
    </location>
    <ligand>
        <name>AMP</name>
        <dbReference type="ChEBI" id="CHEBI:456215"/>
    </ligand>
</feature>
<evidence type="ECO:0000313" key="8">
    <source>
        <dbReference type="EMBL" id="SFE30537.1"/>
    </source>
</evidence>
<dbReference type="NCBIfam" id="TIGR01351">
    <property type="entry name" value="adk"/>
    <property type="match status" value="1"/>
</dbReference>
<dbReference type="GO" id="GO:0005737">
    <property type="term" value="C:cytoplasm"/>
    <property type="evidence" value="ECO:0007669"/>
    <property type="project" value="UniProtKB-SubCell"/>
</dbReference>
<name>A0A1I1ZFR5_9BACT</name>
<feature type="binding site" evidence="5">
    <location>
        <position position="145"/>
    </location>
    <ligand>
        <name>AMP</name>
        <dbReference type="ChEBI" id="CHEBI:456215"/>
    </ligand>
</feature>
<keyword evidence="3 5" id="KW-0547">Nucleotide-binding</keyword>
<keyword evidence="1 5" id="KW-0808">Transferase</keyword>
<dbReference type="OrthoDB" id="9805030at2"/>
<comment type="similarity">
    <text evidence="5 6">Belongs to the adenylate kinase family.</text>
</comment>
<feature type="region of interest" description="NMP" evidence="5">
    <location>
        <begin position="31"/>
        <end position="60"/>
    </location>
</feature>
<dbReference type="InParanoid" id="A0A1I1ZFR5"/>
<evidence type="ECO:0000256" key="7">
    <source>
        <dbReference type="RuleBase" id="RU003331"/>
    </source>
</evidence>
<evidence type="ECO:0000256" key="4">
    <source>
        <dbReference type="ARBA" id="ARBA00022777"/>
    </source>
</evidence>
<feature type="binding site" evidence="5">
    <location>
        <position position="134"/>
    </location>
    <ligand>
        <name>AMP</name>
        <dbReference type="ChEBI" id="CHEBI:456215"/>
    </ligand>
</feature>
<evidence type="ECO:0000256" key="2">
    <source>
        <dbReference type="ARBA" id="ARBA00022727"/>
    </source>
</evidence>
<comment type="function">
    <text evidence="5">Catalyzes the reversible transfer of the terminal phosphate group between ATP and AMP. Plays an important role in cellular energy homeostasis and in adenine nucleotide metabolism.</text>
</comment>
<dbReference type="eggNOG" id="COG0563">
    <property type="taxonomic scope" value="Bacteria"/>
</dbReference>
<comment type="caution">
    <text evidence="5">Lacks conserved residue(s) required for the propagation of feature annotation.</text>
</comment>
<dbReference type="NCBIfam" id="NF001381">
    <property type="entry name" value="PRK00279.1-3"/>
    <property type="match status" value="1"/>
</dbReference>
<dbReference type="EC" id="2.7.4.3" evidence="5 7"/>